<sequence length="178" mass="19221">MATKELETKTHADYTVGWICALWKEQTAATAMLDKRHCDLLKPHHDSNTYTLGSIGKHNVVIACLPEGSIGTNAAANVVTLLAGTFPSVRSCLMVGIGGGMPSNKVRLGDMVVGRPDGQYPGVVQWDMGRAKQGDKFERTGTLVNPPKALLTALTKLKTDNELNGSKAPMYLNELKDR</sequence>
<reference evidence="1" key="1">
    <citation type="submission" date="2020-02" db="EMBL/GenBank/DDBJ databases">
        <authorList>
            <person name="Palmer J.M."/>
        </authorList>
    </citation>
    <scope>NUCLEOTIDE SEQUENCE</scope>
    <source>
        <strain evidence="1">EPUS1.4</strain>
        <tissue evidence="1">Thallus</tissue>
    </source>
</reference>
<dbReference type="PANTHER" id="PTHR46082">
    <property type="entry name" value="ATP/GTP-BINDING PROTEIN-RELATED"/>
    <property type="match status" value="1"/>
</dbReference>
<gene>
    <name evidence="1" type="ORF">GJ744_002459</name>
</gene>
<protein>
    <recommendedName>
        <fullName evidence="3">Nucleoside phosphorylase domain-containing protein</fullName>
    </recommendedName>
</protein>
<comment type="caution">
    <text evidence="1">The sequence shown here is derived from an EMBL/GenBank/DDBJ whole genome shotgun (WGS) entry which is preliminary data.</text>
</comment>
<evidence type="ECO:0008006" key="3">
    <source>
        <dbReference type="Google" id="ProtNLM"/>
    </source>
</evidence>
<dbReference type="GO" id="GO:0009116">
    <property type="term" value="P:nucleoside metabolic process"/>
    <property type="evidence" value="ECO:0007669"/>
    <property type="project" value="InterPro"/>
</dbReference>
<dbReference type="AlphaFoldDB" id="A0A8H7DYU6"/>
<dbReference type="InterPro" id="IPR035994">
    <property type="entry name" value="Nucleoside_phosphorylase_sf"/>
</dbReference>
<evidence type="ECO:0000313" key="1">
    <source>
        <dbReference type="EMBL" id="KAF7504339.1"/>
    </source>
</evidence>
<dbReference type="Gene3D" id="3.40.50.1580">
    <property type="entry name" value="Nucleoside phosphorylase domain"/>
    <property type="match status" value="1"/>
</dbReference>
<keyword evidence="2" id="KW-1185">Reference proteome</keyword>
<accession>A0A8H7DYU6</accession>
<dbReference type="GO" id="GO:0003824">
    <property type="term" value="F:catalytic activity"/>
    <property type="evidence" value="ECO:0007669"/>
    <property type="project" value="InterPro"/>
</dbReference>
<dbReference type="OrthoDB" id="1577640at2759"/>
<evidence type="ECO:0000313" key="2">
    <source>
        <dbReference type="Proteomes" id="UP000606974"/>
    </source>
</evidence>
<dbReference type="SUPFAM" id="SSF53167">
    <property type="entry name" value="Purine and uridine phosphorylases"/>
    <property type="match status" value="1"/>
</dbReference>
<dbReference type="EMBL" id="JAACFV010000141">
    <property type="protein sequence ID" value="KAF7504339.1"/>
    <property type="molecule type" value="Genomic_DNA"/>
</dbReference>
<organism evidence="1 2">
    <name type="scientific">Endocarpon pusillum</name>
    <dbReference type="NCBI Taxonomy" id="364733"/>
    <lineage>
        <taxon>Eukaryota</taxon>
        <taxon>Fungi</taxon>
        <taxon>Dikarya</taxon>
        <taxon>Ascomycota</taxon>
        <taxon>Pezizomycotina</taxon>
        <taxon>Eurotiomycetes</taxon>
        <taxon>Chaetothyriomycetidae</taxon>
        <taxon>Verrucariales</taxon>
        <taxon>Verrucariaceae</taxon>
        <taxon>Endocarpon</taxon>
    </lineage>
</organism>
<dbReference type="PANTHER" id="PTHR46082:SF11">
    <property type="entry name" value="AAA+ ATPASE DOMAIN-CONTAINING PROTEIN-RELATED"/>
    <property type="match status" value="1"/>
</dbReference>
<name>A0A8H7DYU6_9EURO</name>
<proteinExistence type="predicted"/>
<dbReference type="InterPro" id="IPR053137">
    <property type="entry name" value="NLR-like"/>
</dbReference>
<dbReference type="Proteomes" id="UP000606974">
    <property type="component" value="Unassembled WGS sequence"/>
</dbReference>